<evidence type="ECO:0000256" key="8">
    <source>
        <dbReference type="ARBA" id="ARBA00022898"/>
    </source>
</evidence>
<dbReference type="NCBIfam" id="TIGR00263">
    <property type="entry name" value="trpB"/>
    <property type="match status" value="1"/>
</dbReference>
<keyword evidence="9 12" id="KW-0057">Aromatic amino acid biosynthesis</keyword>
<sequence>MSTDDAHDPKFGEYGGQYVPEALMPAIEELADAYGRYVLENEDGFMDEFRERLADFGGRPTPLQYAEQLSARYDTDVYLKREDLLHGGAHKLNNALGQVLLAKYMGKERIIAETGAGQHGTATAMAAAHLDMPCEIYMGETDIARQRPNVFRMRINGAEVNPVTVGRGTLKEAISETMRDWATTVENTHYVIGSIVGPHPFPKMVRDFQAVISEEAREQAIEKTGGLPDSVVACAGGGSNTMGAFAEFVSDDGAERSSAKNPSGDEPRGRVDLVAVEAGGSSLTVDEEKGVAPNSATLSTGDEGVLHGARTKLLQDSDGQIMESHSVSAGLDYAGVGPELAHLVDEGRVTPVNVDDDAALEAFHRLSQDEGVIPALETAHAFGYLEENHDELGDTVVVNVSGRGDKDLETVIEETSKRDLDIAPDMSILNRVGGGGI</sequence>
<dbReference type="FunFam" id="3.40.50.1100:FF:000004">
    <property type="entry name" value="Tryptophan synthase beta chain"/>
    <property type="match status" value="1"/>
</dbReference>
<dbReference type="Pfam" id="PF00291">
    <property type="entry name" value="PALP"/>
    <property type="match status" value="1"/>
</dbReference>
<accession>A0AAW4PK46</accession>
<comment type="pathway">
    <text evidence="3 12">Amino-acid biosynthesis; L-tryptophan biosynthesis; L-tryptophan from chorismate: step 5/5.</text>
</comment>
<dbReference type="RefSeq" id="WP_220616892.1">
    <property type="nucleotide sequence ID" value="NZ_RKLR01000001.1"/>
</dbReference>
<evidence type="ECO:0000256" key="4">
    <source>
        <dbReference type="ARBA" id="ARBA00009982"/>
    </source>
</evidence>
<comment type="cofactor">
    <cofactor evidence="1 12">
        <name>pyridoxal 5'-phosphate</name>
        <dbReference type="ChEBI" id="CHEBI:597326"/>
    </cofactor>
</comment>
<evidence type="ECO:0000256" key="3">
    <source>
        <dbReference type="ARBA" id="ARBA00004733"/>
    </source>
</evidence>
<proteinExistence type="inferred from homology"/>
<evidence type="ECO:0000256" key="12">
    <source>
        <dbReference type="HAMAP-Rule" id="MF_00133"/>
    </source>
</evidence>
<dbReference type="InterPro" id="IPR006654">
    <property type="entry name" value="Trp_synth_beta"/>
</dbReference>
<evidence type="ECO:0000256" key="7">
    <source>
        <dbReference type="ARBA" id="ARBA00022822"/>
    </source>
</evidence>
<dbReference type="InterPro" id="IPR006653">
    <property type="entry name" value="Trp_synth_b_CS"/>
</dbReference>
<gene>
    <name evidence="12 14" type="primary">trpB</name>
    <name evidence="14" type="ORF">EGH21_02490</name>
</gene>
<dbReference type="AlphaFoldDB" id="A0AAW4PK46"/>
<dbReference type="FunFam" id="3.40.50.1100:FF:000001">
    <property type="entry name" value="Tryptophan synthase beta chain"/>
    <property type="match status" value="1"/>
</dbReference>
<dbReference type="Gene3D" id="3.40.50.1100">
    <property type="match status" value="2"/>
</dbReference>
<dbReference type="InterPro" id="IPR036052">
    <property type="entry name" value="TrpB-like_PALP_sf"/>
</dbReference>
<dbReference type="CDD" id="cd06446">
    <property type="entry name" value="Trp-synth_B"/>
    <property type="match status" value="1"/>
</dbReference>
<keyword evidence="8 12" id="KW-0663">Pyridoxal phosphate</keyword>
<keyword evidence="15" id="KW-1185">Reference proteome</keyword>
<dbReference type="PROSITE" id="PS00168">
    <property type="entry name" value="TRP_SYNTHASE_BETA"/>
    <property type="match status" value="1"/>
</dbReference>
<protein>
    <recommendedName>
        <fullName evidence="12">Tryptophan synthase beta chain</fullName>
        <ecNumber evidence="12">4.2.1.20</ecNumber>
    </recommendedName>
</protein>
<keyword evidence="7 12" id="KW-0822">Tryptophan biosynthesis</keyword>
<dbReference type="GO" id="GO:0004834">
    <property type="term" value="F:tryptophan synthase activity"/>
    <property type="evidence" value="ECO:0007669"/>
    <property type="project" value="UniProtKB-UniRule"/>
</dbReference>
<keyword evidence="6 12" id="KW-0028">Amino-acid biosynthesis</keyword>
<reference evidence="14 15" key="1">
    <citation type="submission" date="2021-06" db="EMBL/GenBank/DDBJ databases">
        <title>Halomicroarcula sp. a new haloarchaeum isolated from saline soil.</title>
        <authorList>
            <person name="Duran-Viseras A."/>
            <person name="Sanchez-Porro C."/>
            <person name="Ventosa A."/>
        </authorList>
    </citation>
    <scope>NUCLEOTIDE SEQUENCE [LARGE SCALE GENOMIC DNA]</scope>
    <source>
        <strain evidence="14 15">F13</strain>
    </source>
</reference>
<comment type="catalytic activity">
    <reaction evidence="11 12">
        <text>(1S,2R)-1-C-(indol-3-yl)glycerol 3-phosphate + L-serine = D-glyceraldehyde 3-phosphate + L-tryptophan + H2O</text>
        <dbReference type="Rhea" id="RHEA:10532"/>
        <dbReference type="ChEBI" id="CHEBI:15377"/>
        <dbReference type="ChEBI" id="CHEBI:33384"/>
        <dbReference type="ChEBI" id="CHEBI:57912"/>
        <dbReference type="ChEBI" id="CHEBI:58866"/>
        <dbReference type="ChEBI" id="CHEBI:59776"/>
        <dbReference type="EC" id="4.2.1.20"/>
    </reaction>
</comment>
<evidence type="ECO:0000259" key="13">
    <source>
        <dbReference type="Pfam" id="PF00291"/>
    </source>
</evidence>
<name>A0AAW4PK46_9EURY</name>
<dbReference type="PANTHER" id="PTHR48077:SF3">
    <property type="entry name" value="TRYPTOPHAN SYNTHASE"/>
    <property type="match status" value="1"/>
</dbReference>
<comment type="subunit">
    <text evidence="5 12">Tetramer of two alpha and two beta chains.</text>
</comment>
<comment type="similarity">
    <text evidence="4 12">Belongs to the TrpB family.</text>
</comment>
<evidence type="ECO:0000256" key="11">
    <source>
        <dbReference type="ARBA" id="ARBA00049047"/>
    </source>
</evidence>
<organism evidence="14 15">
    <name type="scientific">Haloarcula rubra</name>
    <dbReference type="NCBI Taxonomy" id="2487747"/>
    <lineage>
        <taxon>Archaea</taxon>
        <taxon>Methanobacteriati</taxon>
        <taxon>Methanobacteriota</taxon>
        <taxon>Stenosarchaea group</taxon>
        <taxon>Halobacteria</taxon>
        <taxon>Halobacteriales</taxon>
        <taxon>Haloarculaceae</taxon>
        <taxon>Haloarcula</taxon>
    </lineage>
</organism>
<evidence type="ECO:0000256" key="9">
    <source>
        <dbReference type="ARBA" id="ARBA00023141"/>
    </source>
</evidence>
<comment type="caution">
    <text evidence="14">The sequence shown here is derived from an EMBL/GenBank/DDBJ whole genome shotgun (WGS) entry which is preliminary data.</text>
</comment>
<dbReference type="InterPro" id="IPR023026">
    <property type="entry name" value="Trp_synth_beta/beta-like"/>
</dbReference>
<dbReference type="PANTHER" id="PTHR48077">
    <property type="entry name" value="TRYPTOPHAN SYNTHASE-RELATED"/>
    <property type="match status" value="1"/>
</dbReference>
<dbReference type="Proteomes" id="UP001430377">
    <property type="component" value="Unassembled WGS sequence"/>
</dbReference>
<dbReference type="PIRSF" id="PIRSF001413">
    <property type="entry name" value="Trp_syn_beta"/>
    <property type="match status" value="1"/>
</dbReference>
<evidence type="ECO:0000256" key="1">
    <source>
        <dbReference type="ARBA" id="ARBA00001933"/>
    </source>
</evidence>
<evidence type="ECO:0000256" key="5">
    <source>
        <dbReference type="ARBA" id="ARBA00011270"/>
    </source>
</evidence>
<dbReference type="GO" id="GO:0005737">
    <property type="term" value="C:cytoplasm"/>
    <property type="evidence" value="ECO:0007669"/>
    <property type="project" value="TreeGrafter"/>
</dbReference>
<evidence type="ECO:0000313" key="15">
    <source>
        <dbReference type="Proteomes" id="UP001430377"/>
    </source>
</evidence>
<keyword evidence="10 12" id="KW-0456">Lyase</keyword>
<dbReference type="EMBL" id="RKLR01000001">
    <property type="protein sequence ID" value="MBX0321893.1"/>
    <property type="molecule type" value="Genomic_DNA"/>
</dbReference>
<feature type="domain" description="Tryptophan synthase beta chain-like PALP" evidence="13">
    <location>
        <begin position="57"/>
        <end position="402"/>
    </location>
</feature>
<evidence type="ECO:0000256" key="10">
    <source>
        <dbReference type="ARBA" id="ARBA00023239"/>
    </source>
</evidence>
<dbReference type="InterPro" id="IPR001926">
    <property type="entry name" value="TrpB-like_PALP"/>
</dbReference>
<dbReference type="SUPFAM" id="SSF53686">
    <property type="entry name" value="Tryptophan synthase beta subunit-like PLP-dependent enzymes"/>
    <property type="match status" value="1"/>
</dbReference>
<feature type="modified residue" description="N6-(pyridoxal phosphate)lysine" evidence="12">
    <location>
        <position position="91"/>
    </location>
</feature>
<evidence type="ECO:0000313" key="14">
    <source>
        <dbReference type="EMBL" id="MBX0321893.1"/>
    </source>
</evidence>
<evidence type="ECO:0000256" key="6">
    <source>
        <dbReference type="ARBA" id="ARBA00022605"/>
    </source>
</evidence>
<dbReference type="EC" id="4.2.1.20" evidence="12"/>
<comment type="function">
    <text evidence="2 12">The beta subunit is responsible for the synthesis of L-tryptophan from indole and L-serine.</text>
</comment>
<evidence type="ECO:0000256" key="2">
    <source>
        <dbReference type="ARBA" id="ARBA00002786"/>
    </source>
</evidence>
<dbReference type="HAMAP" id="MF_00133">
    <property type="entry name" value="Trp_synth_beta"/>
    <property type="match status" value="1"/>
</dbReference>